<dbReference type="EMBL" id="BARW01020616">
    <property type="protein sequence ID" value="GAI93717.1"/>
    <property type="molecule type" value="Genomic_DNA"/>
</dbReference>
<feature type="non-terminal residue" evidence="1">
    <location>
        <position position="271"/>
    </location>
</feature>
<dbReference type="GO" id="GO:0006508">
    <property type="term" value="P:proteolysis"/>
    <property type="evidence" value="ECO:0007669"/>
    <property type="project" value="InterPro"/>
</dbReference>
<feature type="non-terminal residue" evidence="1">
    <location>
        <position position="1"/>
    </location>
</feature>
<reference evidence="1" key="1">
    <citation type="journal article" date="2014" name="Front. Microbiol.">
        <title>High frequency of phylogenetically diverse reductive dehalogenase-homologous genes in deep subseafloor sedimentary metagenomes.</title>
        <authorList>
            <person name="Kawai M."/>
            <person name="Futagami T."/>
            <person name="Toyoda A."/>
            <person name="Takaki Y."/>
            <person name="Nishi S."/>
            <person name="Hori S."/>
            <person name="Arai W."/>
            <person name="Tsubouchi T."/>
            <person name="Morono Y."/>
            <person name="Uchiyama I."/>
            <person name="Ito T."/>
            <person name="Fujiyama A."/>
            <person name="Inagaki F."/>
            <person name="Takami H."/>
        </authorList>
    </citation>
    <scope>NUCLEOTIDE SEQUENCE</scope>
    <source>
        <strain evidence="1">Expedition CK06-06</strain>
    </source>
</reference>
<accession>X1SKX7</accession>
<dbReference type="Pfam" id="PF03051">
    <property type="entry name" value="Peptidase_C1_2"/>
    <property type="match status" value="1"/>
</dbReference>
<gene>
    <name evidence="1" type="ORF">S12H4_34800</name>
</gene>
<evidence type="ECO:0000313" key="1">
    <source>
        <dbReference type="EMBL" id="GAI93717.1"/>
    </source>
</evidence>
<evidence type="ECO:0008006" key="2">
    <source>
        <dbReference type="Google" id="ProtNLM"/>
    </source>
</evidence>
<comment type="caution">
    <text evidence="1">The sequence shown here is derived from an EMBL/GenBank/DDBJ whole genome shotgun (WGS) entry which is preliminary data.</text>
</comment>
<dbReference type="SUPFAM" id="SSF54001">
    <property type="entry name" value="Cysteine proteinases"/>
    <property type="match status" value="1"/>
</dbReference>
<sequence length="271" mass="30767">DKYVRMHGNSNLAGGGAFHDVLNVIREYGIVPEEVYSGKVIGEENHIHGELDAVIKGYIDAVVKNRNRKLTPVWKKGLAGILDAYLGKIPKNFEYKRKPYTSKTFVAALGIDPDDYIIISSFTHHPFYEAFILEVPDNWAWGECYNLPLAEFEEVIDNALKNGFSVAWASDMSDKGFSRNHGLAIVPEKDWEEMTEEELNNVFKNAGKQKKITQELRQKDFDNFTTTDDHGMHIIGIGKDQNGSDFFKVKNSWGEYGPYDGYHYASKAFIL</sequence>
<dbReference type="AlphaFoldDB" id="X1SKX7"/>
<name>X1SKX7_9ZZZZ</name>
<dbReference type="GO" id="GO:0070005">
    <property type="term" value="F:cysteine-type aminopeptidase activity"/>
    <property type="evidence" value="ECO:0007669"/>
    <property type="project" value="InterPro"/>
</dbReference>
<proteinExistence type="predicted"/>
<organism evidence="1">
    <name type="scientific">marine sediment metagenome</name>
    <dbReference type="NCBI Taxonomy" id="412755"/>
    <lineage>
        <taxon>unclassified sequences</taxon>
        <taxon>metagenomes</taxon>
        <taxon>ecological metagenomes</taxon>
    </lineage>
</organism>
<dbReference type="Gene3D" id="3.90.70.10">
    <property type="entry name" value="Cysteine proteinases"/>
    <property type="match status" value="1"/>
</dbReference>
<protein>
    <recommendedName>
        <fullName evidence="2">Peptidase C1A papain C-terminal domain-containing protein</fullName>
    </recommendedName>
</protein>
<dbReference type="InterPro" id="IPR004134">
    <property type="entry name" value="Peptidase_C1B"/>
</dbReference>
<dbReference type="InterPro" id="IPR038765">
    <property type="entry name" value="Papain-like_cys_pep_sf"/>
</dbReference>